<keyword evidence="3" id="KW-1185">Reference proteome</keyword>
<feature type="region of interest" description="Disordered" evidence="1">
    <location>
        <begin position="181"/>
        <end position="223"/>
    </location>
</feature>
<evidence type="ECO:0000256" key="1">
    <source>
        <dbReference type="SAM" id="MobiDB-lite"/>
    </source>
</evidence>
<evidence type="ECO:0000313" key="2">
    <source>
        <dbReference type="EMBL" id="CZR69625.1"/>
    </source>
</evidence>
<gene>
    <name evidence="2" type="ORF">PAC_19525</name>
</gene>
<name>A0A1L7XXH8_9HELO</name>
<evidence type="ECO:0000313" key="3">
    <source>
        <dbReference type="Proteomes" id="UP000184330"/>
    </source>
</evidence>
<organism evidence="2 3">
    <name type="scientific">Phialocephala subalpina</name>
    <dbReference type="NCBI Taxonomy" id="576137"/>
    <lineage>
        <taxon>Eukaryota</taxon>
        <taxon>Fungi</taxon>
        <taxon>Dikarya</taxon>
        <taxon>Ascomycota</taxon>
        <taxon>Pezizomycotina</taxon>
        <taxon>Leotiomycetes</taxon>
        <taxon>Helotiales</taxon>
        <taxon>Mollisiaceae</taxon>
        <taxon>Phialocephala</taxon>
        <taxon>Phialocephala fortinii species complex</taxon>
    </lineage>
</organism>
<proteinExistence type="predicted"/>
<dbReference type="AlphaFoldDB" id="A0A1L7XXH8"/>
<dbReference type="EMBL" id="FJOG01000075">
    <property type="protein sequence ID" value="CZR69625.1"/>
    <property type="molecule type" value="Genomic_DNA"/>
</dbReference>
<protein>
    <submittedName>
        <fullName evidence="2">Uncharacterized protein</fullName>
    </submittedName>
</protein>
<dbReference type="Proteomes" id="UP000184330">
    <property type="component" value="Unassembled WGS sequence"/>
</dbReference>
<feature type="compositionally biased region" description="Basic and acidic residues" evidence="1">
    <location>
        <begin position="181"/>
        <end position="209"/>
    </location>
</feature>
<sequence>MLEQYIFMPDVMDPDWDKYAALFDEGKFDIYEGRKVQIALVEAGEDPQGEKTIQKAMAKAKLDLEETSNKIKDNRFIIGNKLLGAVAIASIRWLLFVFNEKDKDCSEEIYPVETTNCINDDTLLVAITKLANDKLGTKIFNMKATIYLELTFHPKDPSVSRSAPKFKELFENYEERETEVMRSYESKEEAKKALDSSAEMAERVKDMKSSVKNRSFRNLRGDL</sequence>
<reference evidence="2 3" key="1">
    <citation type="submission" date="2016-03" db="EMBL/GenBank/DDBJ databases">
        <authorList>
            <person name="Ploux O."/>
        </authorList>
    </citation>
    <scope>NUCLEOTIDE SEQUENCE [LARGE SCALE GENOMIC DNA]</scope>
    <source>
        <strain evidence="2 3">UAMH 11012</strain>
    </source>
</reference>
<accession>A0A1L7XXH8</accession>